<evidence type="ECO:0000256" key="6">
    <source>
        <dbReference type="ARBA" id="ARBA00023069"/>
    </source>
</evidence>
<reference evidence="14" key="3">
    <citation type="submission" date="2025-08" db="UniProtKB">
        <authorList>
            <consortium name="Ensembl"/>
        </authorList>
    </citation>
    <scope>IDENTIFICATION</scope>
    <source>
        <strain evidence="14">HSOK</strain>
    </source>
</reference>
<protein>
    <recommendedName>
        <fullName evidence="10">Dynein axonemal intermediate chain 4</fullName>
    </recommendedName>
    <alternativeName>
        <fullName evidence="11">WD repeat-containing protein 78</fullName>
    </alternativeName>
</protein>
<evidence type="ECO:0000256" key="7">
    <source>
        <dbReference type="ARBA" id="ARBA00023212"/>
    </source>
</evidence>
<name>A0A3P9JFE1_ORYLA</name>
<dbReference type="PANTHER" id="PTHR12442:SF12">
    <property type="entry name" value="DYNEIN AXONEMAL INTERMEDIATE CHAIN 4"/>
    <property type="match status" value="1"/>
</dbReference>
<organism evidence="14 15">
    <name type="scientific">Oryzias latipes</name>
    <name type="common">Japanese rice fish</name>
    <name type="synonym">Japanese killifish</name>
    <dbReference type="NCBI Taxonomy" id="8090"/>
    <lineage>
        <taxon>Eukaryota</taxon>
        <taxon>Metazoa</taxon>
        <taxon>Chordata</taxon>
        <taxon>Craniata</taxon>
        <taxon>Vertebrata</taxon>
        <taxon>Euteleostomi</taxon>
        <taxon>Actinopterygii</taxon>
        <taxon>Neopterygii</taxon>
        <taxon>Teleostei</taxon>
        <taxon>Neoteleostei</taxon>
        <taxon>Acanthomorphata</taxon>
        <taxon>Ovalentaria</taxon>
        <taxon>Atherinomorphae</taxon>
        <taxon>Beloniformes</taxon>
        <taxon>Adrianichthyidae</taxon>
        <taxon>Oryziinae</taxon>
        <taxon>Oryzias</taxon>
    </lineage>
</organism>
<dbReference type="GO" id="GO:0120293">
    <property type="term" value="C:dynein axonemal particle"/>
    <property type="evidence" value="ECO:0007669"/>
    <property type="project" value="UniProtKB-SubCell"/>
</dbReference>
<keyword evidence="2" id="KW-0963">Cytoplasm</keyword>
<evidence type="ECO:0000256" key="12">
    <source>
        <dbReference type="PROSITE-ProRule" id="PRU00221"/>
    </source>
</evidence>
<dbReference type="SUPFAM" id="SSF50978">
    <property type="entry name" value="WD40 repeat-like"/>
    <property type="match status" value="1"/>
</dbReference>
<dbReference type="Ensembl" id="ENSORLT00015021589.1">
    <property type="protein sequence ID" value="ENSORLP00015030984.1"/>
    <property type="gene ID" value="ENSORLG00015014979.1"/>
</dbReference>
<evidence type="ECO:0000313" key="15">
    <source>
        <dbReference type="Proteomes" id="UP000265200"/>
    </source>
</evidence>
<evidence type="ECO:0000256" key="13">
    <source>
        <dbReference type="SAM" id="MobiDB-lite"/>
    </source>
</evidence>
<dbReference type="Proteomes" id="UP000265200">
    <property type="component" value="Chromosome 6"/>
</dbReference>
<reference key="1">
    <citation type="journal article" date="2007" name="Nature">
        <title>The medaka draft genome and insights into vertebrate genome evolution.</title>
        <authorList>
            <person name="Kasahara M."/>
            <person name="Naruse K."/>
            <person name="Sasaki S."/>
            <person name="Nakatani Y."/>
            <person name="Qu W."/>
            <person name="Ahsan B."/>
            <person name="Yamada T."/>
            <person name="Nagayasu Y."/>
            <person name="Doi K."/>
            <person name="Kasai Y."/>
            <person name="Jindo T."/>
            <person name="Kobayashi D."/>
            <person name="Shimada A."/>
            <person name="Toyoda A."/>
            <person name="Kuroki Y."/>
            <person name="Fujiyama A."/>
            <person name="Sasaki T."/>
            <person name="Shimizu A."/>
            <person name="Asakawa S."/>
            <person name="Shimizu N."/>
            <person name="Hashimoto S."/>
            <person name="Yang J."/>
            <person name="Lee Y."/>
            <person name="Matsushima K."/>
            <person name="Sugano S."/>
            <person name="Sakaizumi M."/>
            <person name="Narita T."/>
            <person name="Ohishi K."/>
            <person name="Haga S."/>
            <person name="Ohta F."/>
            <person name="Nomoto H."/>
            <person name="Nogata K."/>
            <person name="Morishita T."/>
            <person name="Endo T."/>
            <person name="Shin-I T."/>
            <person name="Takeda H."/>
            <person name="Morishita S."/>
            <person name="Kohara Y."/>
        </authorList>
    </citation>
    <scope>NUCLEOTIDE SEQUENCE [LARGE SCALE GENOMIC DNA]</scope>
    <source>
        <strain>Hd-rR</strain>
    </source>
</reference>
<evidence type="ECO:0000256" key="8">
    <source>
        <dbReference type="ARBA" id="ARBA00023273"/>
    </source>
</evidence>
<feature type="region of interest" description="Disordered" evidence="13">
    <location>
        <begin position="37"/>
        <end position="62"/>
    </location>
</feature>
<feature type="region of interest" description="Disordered" evidence="13">
    <location>
        <begin position="264"/>
        <end position="306"/>
    </location>
</feature>
<dbReference type="InterPro" id="IPR036322">
    <property type="entry name" value="WD40_repeat_dom_sf"/>
</dbReference>
<accession>A0A3P9JFE1</accession>
<evidence type="ECO:0000256" key="4">
    <source>
        <dbReference type="ARBA" id="ARBA00022737"/>
    </source>
</evidence>
<dbReference type="PROSITE" id="PS50082">
    <property type="entry name" value="WD_REPEATS_2"/>
    <property type="match status" value="1"/>
</dbReference>
<evidence type="ECO:0000256" key="5">
    <source>
        <dbReference type="ARBA" id="ARBA00022846"/>
    </source>
</evidence>
<reference evidence="14 15" key="2">
    <citation type="submission" date="2017-04" db="EMBL/GenBank/DDBJ databases">
        <title>CpG methylation of centromeres and impact of large insertions on vertebrate speciation.</title>
        <authorList>
            <person name="Ichikawa K."/>
            <person name="Yoshimura J."/>
            <person name="Morishita S."/>
        </authorList>
    </citation>
    <scope>NUCLEOTIDE SEQUENCE</scope>
    <source>
        <strain evidence="14 15">HSOK</strain>
    </source>
</reference>
<evidence type="ECO:0000256" key="1">
    <source>
        <dbReference type="ARBA" id="ARBA00004611"/>
    </source>
</evidence>
<dbReference type="Gene3D" id="2.130.10.10">
    <property type="entry name" value="YVTN repeat-like/Quinoprotein amine dehydrogenase"/>
    <property type="match status" value="2"/>
</dbReference>
<keyword evidence="6" id="KW-0969">Cilium</keyword>
<keyword evidence="3 12" id="KW-0853">WD repeat</keyword>
<keyword evidence="5" id="KW-0282">Flagellum</keyword>
<evidence type="ECO:0000256" key="9">
    <source>
        <dbReference type="ARBA" id="ARBA00024190"/>
    </source>
</evidence>
<feature type="repeat" description="WD" evidence="12">
    <location>
        <begin position="614"/>
        <end position="646"/>
    </location>
</feature>
<dbReference type="InterPro" id="IPR001680">
    <property type="entry name" value="WD40_rpt"/>
</dbReference>
<evidence type="ECO:0000256" key="3">
    <source>
        <dbReference type="ARBA" id="ARBA00022574"/>
    </source>
</evidence>
<dbReference type="AlphaFoldDB" id="A0A3P9JFE1"/>
<evidence type="ECO:0000313" key="14">
    <source>
        <dbReference type="Ensembl" id="ENSORLP00015030984.1"/>
    </source>
</evidence>
<dbReference type="SMART" id="SM00320">
    <property type="entry name" value="WD40"/>
    <property type="match status" value="6"/>
</dbReference>
<keyword evidence="4" id="KW-0677">Repeat</keyword>
<evidence type="ECO:0000256" key="11">
    <source>
        <dbReference type="ARBA" id="ARBA00041557"/>
    </source>
</evidence>
<proteinExistence type="predicted"/>
<keyword evidence="7" id="KW-0206">Cytoskeleton</keyword>
<dbReference type="InterPro" id="IPR050687">
    <property type="entry name" value="Dynein_IC"/>
</dbReference>
<sequence length="756" mass="84177">MNNRTQRLNSLSRASTDAGTAFLNGRTSSRWEVRARQDVRRRSVLSSSRPGRHHGPEETPRRAAQVLDAEGNDVTPLPLLPVKPNHISRETAGLFLDDLFTPDHSSSSSSFDLESSTSLSRSSFSLSSKDSWMQGSKDSFLTEDIHLSLSTPLIPPKKEVVKKQVSEEIKVADMVLMESETVTLLDISSTVLHEDADGAEDVRRRTDHYVELCKSKVHNAVDQSTQTIVGEPKNKLIQTNENTGLEKSTSATTWDVYDSYCGQEENSGIDPDDHHHPSRMSGRKITERSSSSTTGSSISSLSDMETQRDIKNTTVDPNEVLLSESFQKILLVMEKTIATILHWPELAAFRQLPALEGELQSSLHPEDLDSAVKQVHEEESSSPTIKPLWTFDSELTRGRMITSMTWNKKNLNILAVSYSDCDPSSSRASFICCWSLNNPLWPQRIFSCPSRVASMDFSSSDHGHLAVGMYDGSVAIYNVQIQDRGACVSTSSKCPNRHLRPVWQVAWKKQESKFSGLEAEEVLVSMSADGRISMWQRCNNQLECIDLMKIRRIHDDKRGNGVSKMVGETILSEVSPGHCLDFHPKESNIYLVGSWDGLIHKCSLNNNQQFLDSYQKHLLAVNDIQWSPFSPDLFLSCSSDCTIQLWRHTCLSPLLSFKSVHSQVCSVRWSPERSTVFAAIYRQQVEVWELSSNILSPVVVHHAAAGVTLTALLFARGTDCVLVGDSEGKVTVYQLKNFTAEGKKGKSLDDILASAS</sequence>
<dbReference type="Pfam" id="PF00400">
    <property type="entry name" value="WD40"/>
    <property type="match status" value="1"/>
</dbReference>
<keyword evidence="8" id="KW-0966">Cell projection</keyword>
<dbReference type="PANTHER" id="PTHR12442">
    <property type="entry name" value="DYNEIN INTERMEDIATE CHAIN"/>
    <property type="match status" value="1"/>
</dbReference>
<reference evidence="14" key="4">
    <citation type="submission" date="2025-09" db="UniProtKB">
        <authorList>
            <consortium name="Ensembl"/>
        </authorList>
    </citation>
    <scope>IDENTIFICATION</scope>
    <source>
        <strain evidence="14">HSOK</strain>
    </source>
</reference>
<dbReference type="FunFam" id="2.130.10.10:FF:001562">
    <property type="entry name" value="Inner dynein arm I1 intermediate chain IC138"/>
    <property type="match status" value="1"/>
</dbReference>
<comment type="subcellular location">
    <subcellularLocation>
        <location evidence="1">Cytoplasm</location>
        <location evidence="1">Cytoskeleton</location>
        <location evidence="1">Flagellum axoneme</location>
    </subcellularLocation>
    <subcellularLocation>
        <location evidence="9">Dynein axonemal particle</location>
    </subcellularLocation>
</comment>
<feature type="compositionally biased region" description="Low complexity" evidence="13">
    <location>
        <begin position="289"/>
        <end position="302"/>
    </location>
</feature>
<evidence type="ECO:0000256" key="10">
    <source>
        <dbReference type="ARBA" id="ARBA00040002"/>
    </source>
</evidence>
<evidence type="ECO:0000256" key="2">
    <source>
        <dbReference type="ARBA" id="ARBA00022490"/>
    </source>
</evidence>
<dbReference type="InterPro" id="IPR015943">
    <property type="entry name" value="WD40/YVTN_repeat-like_dom_sf"/>
</dbReference>